<dbReference type="Pfam" id="PF19101">
    <property type="entry name" value="DUF5788"/>
    <property type="match status" value="1"/>
</dbReference>
<reference evidence="1 2" key="1">
    <citation type="submission" date="2019-12" db="EMBL/GenBank/DDBJ databases">
        <title>Isolation and characterization of three novel carbon monoxide-oxidizing members of Halobacteria from salione crusts and soils.</title>
        <authorList>
            <person name="Myers M.R."/>
            <person name="King G.M."/>
        </authorList>
    </citation>
    <scope>NUCLEOTIDE SEQUENCE [LARGE SCALE GENOMIC DNA]</scope>
    <source>
        <strain evidence="1 2">WSA2</strain>
    </source>
</reference>
<dbReference type="Proteomes" id="UP000437065">
    <property type="component" value="Unassembled WGS sequence"/>
</dbReference>
<protein>
    <submittedName>
        <fullName evidence="1">Uncharacterized protein</fullName>
    </submittedName>
</protein>
<evidence type="ECO:0000313" key="2">
    <source>
        <dbReference type="Proteomes" id="UP000437065"/>
    </source>
</evidence>
<name>A0A6B0SVM8_9EURY</name>
<dbReference type="EMBL" id="WUUS01000001">
    <property type="protein sequence ID" value="MXR40282.1"/>
    <property type="molecule type" value="Genomic_DNA"/>
</dbReference>
<organism evidence="1 2">
    <name type="scientific">Halobaculum saliterrae</name>
    <dbReference type="NCBI Taxonomy" id="2073113"/>
    <lineage>
        <taxon>Archaea</taxon>
        <taxon>Methanobacteriati</taxon>
        <taxon>Methanobacteriota</taxon>
        <taxon>Stenosarchaea group</taxon>
        <taxon>Halobacteria</taxon>
        <taxon>Halobacteriales</taxon>
        <taxon>Haloferacaceae</taxon>
        <taxon>Halobaculum</taxon>
    </lineage>
</organism>
<gene>
    <name evidence="1" type="ORF">GRX01_02770</name>
</gene>
<evidence type="ECO:0000313" key="1">
    <source>
        <dbReference type="EMBL" id="MXR40282.1"/>
    </source>
</evidence>
<dbReference type="RefSeq" id="WP_201289481.1">
    <property type="nucleotide sequence ID" value="NZ_WUUS01000001.1"/>
</dbReference>
<dbReference type="InterPro" id="IPR043900">
    <property type="entry name" value="DUF5788"/>
</dbReference>
<comment type="caution">
    <text evidence="1">The sequence shown here is derived from an EMBL/GenBank/DDBJ whole genome shotgun (WGS) entry which is preliminary data.</text>
</comment>
<sequence length="134" mass="15641">MNEHERDRLLGKLRRASGTLGERVPEQIEIEGESVDLRSFVFECDQLETVPESQRERIEGTLSSLRRARIRRKRRIEDGEIPVEEGERLVTEIRGIERAIRALEALDEPELGEQVRRDDVRRATELRDLARRLG</sequence>
<dbReference type="OrthoDB" id="137027at2157"/>
<keyword evidence="2" id="KW-1185">Reference proteome</keyword>
<accession>A0A6B0SVM8</accession>
<dbReference type="AlphaFoldDB" id="A0A6B0SVM8"/>
<proteinExistence type="predicted"/>